<dbReference type="InterPro" id="IPR036514">
    <property type="entry name" value="SGNH_hydro_sf"/>
</dbReference>
<dbReference type="CDD" id="cd01834">
    <property type="entry name" value="SGNH_hydrolase_like_2"/>
    <property type="match status" value="1"/>
</dbReference>
<gene>
    <name evidence="2" type="ORF">SAMN02745136_03040</name>
</gene>
<dbReference type="STRING" id="1121322.SAMN02745136_03040"/>
<dbReference type="PANTHER" id="PTHR30383">
    <property type="entry name" value="THIOESTERASE 1/PROTEASE 1/LYSOPHOSPHOLIPASE L1"/>
    <property type="match status" value="1"/>
</dbReference>
<dbReference type="GO" id="GO:0004622">
    <property type="term" value="F:phosphatidylcholine lysophospholipase activity"/>
    <property type="evidence" value="ECO:0007669"/>
    <property type="project" value="TreeGrafter"/>
</dbReference>
<feature type="domain" description="SGNH hydrolase-type esterase" evidence="1">
    <location>
        <begin position="9"/>
        <end position="205"/>
    </location>
</feature>
<reference evidence="2 3" key="1">
    <citation type="submission" date="2016-11" db="EMBL/GenBank/DDBJ databases">
        <authorList>
            <person name="Jaros S."/>
            <person name="Januszkiewicz K."/>
            <person name="Wedrychowicz H."/>
        </authorList>
    </citation>
    <scope>NUCLEOTIDE SEQUENCE [LARGE SCALE GENOMIC DNA]</scope>
    <source>
        <strain evidence="2 3">DSM 15929</strain>
    </source>
</reference>
<dbReference type="EMBL" id="FRAC01000015">
    <property type="protein sequence ID" value="SHK67217.1"/>
    <property type="molecule type" value="Genomic_DNA"/>
</dbReference>
<proteinExistence type="predicted"/>
<organism evidence="2 3">
    <name type="scientific">Anaerocolumna jejuensis DSM 15929</name>
    <dbReference type="NCBI Taxonomy" id="1121322"/>
    <lineage>
        <taxon>Bacteria</taxon>
        <taxon>Bacillati</taxon>
        <taxon>Bacillota</taxon>
        <taxon>Clostridia</taxon>
        <taxon>Lachnospirales</taxon>
        <taxon>Lachnospiraceae</taxon>
        <taxon>Anaerocolumna</taxon>
    </lineage>
</organism>
<dbReference type="RefSeq" id="WP_073277418.1">
    <property type="nucleotide sequence ID" value="NZ_FRAC01000015.1"/>
</dbReference>
<evidence type="ECO:0000313" key="2">
    <source>
        <dbReference type="EMBL" id="SHK67217.1"/>
    </source>
</evidence>
<dbReference type="AlphaFoldDB" id="A0A1M6UDH5"/>
<dbReference type="Gene3D" id="3.40.50.1110">
    <property type="entry name" value="SGNH hydrolase"/>
    <property type="match status" value="1"/>
</dbReference>
<dbReference type="Pfam" id="PF13472">
    <property type="entry name" value="Lipase_GDSL_2"/>
    <property type="match status" value="1"/>
</dbReference>
<evidence type="ECO:0000313" key="3">
    <source>
        <dbReference type="Proteomes" id="UP000184386"/>
    </source>
</evidence>
<dbReference type="OrthoDB" id="9794725at2"/>
<evidence type="ECO:0000259" key="1">
    <source>
        <dbReference type="Pfam" id="PF13472"/>
    </source>
</evidence>
<dbReference type="SUPFAM" id="SSF52266">
    <property type="entry name" value="SGNH hydrolase"/>
    <property type="match status" value="1"/>
</dbReference>
<accession>A0A1M6UDH5</accession>
<keyword evidence="3" id="KW-1185">Reference proteome</keyword>
<dbReference type="Proteomes" id="UP000184386">
    <property type="component" value="Unassembled WGS sequence"/>
</dbReference>
<dbReference type="InterPro" id="IPR013830">
    <property type="entry name" value="SGNH_hydro"/>
</dbReference>
<dbReference type="PANTHER" id="PTHR30383:SF5">
    <property type="entry name" value="SGNH HYDROLASE-TYPE ESTERASE DOMAIN-CONTAINING PROTEIN"/>
    <property type="match status" value="1"/>
</dbReference>
<sequence length="223" mass="25178">MAKTILFQGDSLTDACRDKEGKDKNRILGDGYVKFIGASLMCDYPGINILNTAISGNRISDLYGRWIEDTLNIDFDILSLLCGINDIGFALRLNMGADAEKFEFVYDRMLYEVKKAKPQAKIVLCEPFLFKLNIDEVKDGTDIIENWDVWNGHMLERRAIVKSLAEKYQAIFVPFGKAFDKALESAPAKHWSIDGIHLTMAGNELIAREWLRCVKGDPNVSFS</sequence>
<name>A0A1M6UDH5_9FIRM</name>
<dbReference type="InterPro" id="IPR051532">
    <property type="entry name" value="Ester_Hydrolysis_Enzymes"/>
</dbReference>
<protein>
    <submittedName>
        <fullName evidence="2">Lysophospholipase L1</fullName>
    </submittedName>
</protein>